<keyword evidence="7 16" id="KW-1133">Transmembrane helix</keyword>
<dbReference type="GO" id="GO:0031505">
    <property type="term" value="P:fungal-type cell wall organization"/>
    <property type="evidence" value="ECO:0007669"/>
    <property type="project" value="TreeGrafter"/>
</dbReference>
<feature type="transmembrane region" description="Helical" evidence="16">
    <location>
        <begin position="1235"/>
        <end position="1257"/>
    </location>
</feature>
<keyword evidence="5" id="KW-0808">Transferase</keyword>
<feature type="transmembrane region" description="Helical" evidence="16">
    <location>
        <begin position="1688"/>
        <end position="1711"/>
    </location>
</feature>
<dbReference type="Gene3D" id="1.10.10.820">
    <property type="match status" value="1"/>
</dbReference>
<evidence type="ECO:0000256" key="13">
    <source>
        <dbReference type="ARBA" id="ARBA00048014"/>
    </source>
</evidence>
<dbReference type="Gene3D" id="3.40.850.10">
    <property type="entry name" value="Kinesin motor domain"/>
    <property type="match status" value="1"/>
</dbReference>
<dbReference type="Pfam" id="PF08766">
    <property type="entry name" value="DEK_C"/>
    <property type="match status" value="1"/>
</dbReference>
<keyword evidence="4" id="KW-0328">Glycosyltransferase</keyword>
<keyword evidence="9 16" id="KW-0472">Membrane</keyword>
<dbReference type="InterPro" id="IPR029044">
    <property type="entry name" value="Nucleotide-diphossugar_trans"/>
</dbReference>
<dbReference type="Pfam" id="PF03142">
    <property type="entry name" value="Chitin_synth_2"/>
    <property type="match status" value="1"/>
</dbReference>
<dbReference type="PRINTS" id="PR00193">
    <property type="entry name" value="MYOSINHEAVY"/>
</dbReference>
<dbReference type="GO" id="GO:0005886">
    <property type="term" value="C:plasma membrane"/>
    <property type="evidence" value="ECO:0007669"/>
    <property type="project" value="UniProtKB-SubCell"/>
</dbReference>
<protein>
    <recommendedName>
        <fullName evidence="2">chitin synthase</fullName>
        <ecNumber evidence="2">2.4.1.16</ecNumber>
    </recommendedName>
</protein>
<dbReference type="PROSITE" id="PS51998">
    <property type="entry name" value="DEK_C"/>
    <property type="match status" value="1"/>
</dbReference>
<feature type="binding site" evidence="14">
    <location>
        <begin position="112"/>
        <end position="119"/>
    </location>
    <ligand>
        <name>ATP</name>
        <dbReference type="ChEBI" id="CHEBI:30616"/>
    </ligand>
</feature>
<accession>A0AAD6TUK3</accession>
<evidence type="ECO:0000256" key="1">
    <source>
        <dbReference type="ARBA" id="ARBA00004651"/>
    </source>
</evidence>
<feature type="domain" description="Myosin motor" evidence="17">
    <location>
        <begin position="12"/>
        <end position="770"/>
    </location>
</feature>
<dbReference type="Gene3D" id="1.20.120.720">
    <property type="entry name" value="Myosin VI head, motor domain, U50 subdomain"/>
    <property type="match status" value="1"/>
</dbReference>
<feature type="region of interest" description="Disordered" evidence="15">
    <location>
        <begin position="1794"/>
        <end position="1837"/>
    </location>
</feature>
<feature type="transmembrane region" description="Helical" evidence="16">
    <location>
        <begin position="1660"/>
        <end position="1681"/>
    </location>
</feature>
<name>A0AAD6TUK3_9AGAR</name>
<comment type="catalytic activity">
    <reaction evidence="13">
        <text>[(1-&gt;4)-N-acetyl-beta-D-glucosaminyl](n) + UDP-N-acetyl-alpha-D-glucosamine = [(1-&gt;4)-N-acetyl-beta-D-glucosaminyl](n+1) + UDP + H(+)</text>
        <dbReference type="Rhea" id="RHEA:16637"/>
        <dbReference type="Rhea" id="RHEA-COMP:9593"/>
        <dbReference type="Rhea" id="RHEA-COMP:9595"/>
        <dbReference type="ChEBI" id="CHEBI:15378"/>
        <dbReference type="ChEBI" id="CHEBI:17029"/>
        <dbReference type="ChEBI" id="CHEBI:57705"/>
        <dbReference type="ChEBI" id="CHEBI:58223"/>
        <dbReference type="EC" id="2.4.1.16"/>
    </reaction>
</comment>
<feature type="domain" description="DEK-C" evidence="18">
    <location>
        <begin position="1864"/>
        <end position="1919"/>
    </location>
</feature>
<dbReference type="InterPro" id="IPR001199">
    <property type="entry name" value="Cyt_B5-like_heme/steroid-bd"/>
</dbReference>
<dbReference type="CDD" id="cd14879">
    <property type="entry name" value="MYSc_Myo17"/>
    <property type="match status" value="1"/>
</dbReference>
<evidence type="ECO:0000259" key="18">
    <source>
        <dbReference type="PROSITE" id="PS51998"/>
    </source>
</evidence>
<keyword evidence="14" id="KW-0067">ATP-binding</keyword>
<evidence type="ECO:0000256" key="14">
    <source>
        <dbReference type="PROSITE-ProRule" id="PRU00782"/>
    </source>
</evidence>
<dbReference type="GO" id="GO:0003774">
    <property type="term" value="F:cytoskeletal motor activity"/>
    <property type="evidence" value="ECO:0007669"/>
    <property type="project" value="UniProtKB-UniRule"/>
</dbReference>
<dbReference type="GO" id="GO:0005524">
    <property type="term" value="F:ATP binding"/>
    <property type="evidence" value="ECO:0007669"/>
    <property type="project" value="UniProtKB-UniRule"/>
</dbReference>
<evidence type="ECO:0000313" key="20">
    <source>
        <dbReference type="Proteomes" id="UP001222325"/>
    </source>
</evidence>
<feature type="compositionally biased region" description="Low complexity" evidence="15">
    <location>
        <begin position="610"/>
        <end position="624"/>
    </location>
</feature>
<dbReference type="SMART" id="SM00242">
    <property type="entry name" value="MYSc"/>
    <property type="match status" value="1"/>
</dbReference>
<comment type="caution">
    <text evidence="19">The sequence shown here is derived from an EMBL/GenBank/DDBJ whole genome shotgun (WGS) entry which is preliminary data.</text>
</comment>
<keyword evidence="20" id="KW-1185">Reference proteome</keyword>
<dbReference type="Proteomes" id="UP001222325">
    <property type="component" value="Unassembled WGS sequence"/>
</dbReference>
<dbReference type="SUPFAM" id="SSF109715">
    <property type="entry name" value="DEK C-terminal domain"/>
    <property type="match status" value="1"/>
</dbReference>
<feature type="region of interest" description="Actin-binding" evidence="14">
    <location>
        <begin position="649"/>
        <end position="671"/>
    </location>
</feature>
<dbReference type="PANTHER" id="PTHR22914:SF45">
    <property type="entry name" value="CHITIN SYNTHASE"/>
    <property type="match status" value="1"/>
</dbReference>
<keyword evidence="14" id="KW-0547">Nucleotide-binding</keyword>
<evidence type="ECO:0000256" key="15">
    <source>
        <dbReference type="SAM" id="MobiDB-lite"/>
    </source>
</evidence>
<dbReference type="InterPro" id="IPR036037">
    <property type="entry name" value="MYSc_Myo17"/>
</dbReference>
<dbReference type="GO" id="GO:0003779">
    <property type="term" value="F:actin binding"/>
    <property type="evidence" value="ECO:0007669"/>
    <property type="project" value="UniProtKB-KW"/>
</dbReference>
<dbReference type="SUPFAM" id="SSF53448">
    <property type="entry name" value="Nucleotide-diphospho-sugar transferases"/>
    <property type="match status" value="1"/>
</dbReference>
<dbReference type="InterPro" id="IPR001609">
    <property type="entry name" value="Myosin_head_motor_dom-like"/>
</dbReference>
<comment type="subcellular location">
    <subcellularLocation>
        <location evidence="1">Cell membrane</location>
        <topology evidence="1">Multi-pass membrane protein</topology>
    </subcellularLocation>
</comment>
<dbReference type="GO" id="GO:0016459">
    <property type="term" value="C:myosin complex"/>
    <property type="evidence" value="ECO:0007669"/>
    <property type="project" value="UniProtKB-KW"/>
</dbReference>
<keyword evidence="8 14" id="KW-0518">Myosin</keyword>
<dbReference type="Gene3D" id="1.10.10.60">
    <property type="entry name" value="Homeodomain-like"/>
    <property type="match status" value="1"/>
</dbReference>
<dbReference type="Gene3D" id="1.20.58.530">
    <property type="match status" value="1"/>
</dbReference>
<evidence type="ECO:0000256" key="11">
    <source>
        <dbReference type="ARBA" id="ARBA00023180"/>
    </source>
</evidence>
<evidence type="ECO:0000256" key="4">
    <source>
        <dbReference type="ARBA" id="ARBA00022676"/>
    </source>
</evidence>
<dbReference type="EMBL" id="JARJCN010000056">
    <property type="protein sequence ID" value="KAJ7080163.1"/>
    <property type="molecule type" value="Genomic_DNA"/>
</dbReference>
<evidence type="ECO:0000256" key="5">
    <source>
        <dbReference type="ARBA" id="ARBA00022679"/>
    </source>
</evidence>
<evidence type="ECO:0000256" key="8">
    <source>
        <dbReference type="ARBA" id="ARBA00023123"/>
    </source>
</evidence>
<dbReference type="EC" id="2.4.1.16" evidence="2"/>
<keyword evidence="6 16" id="KW-0812">Transmembrane</keyword>
<comment type="similarity">
    <text evidence="14">Belongs to the TRAFAC class myosin-kinesin ATPase superfamily. Myosin family.</text>
</comment>
<dbReference type="GO" id="GO:0004100">
    <property type="term" value="F:chitin synthase activity"/>
    <property type="evidence" value="ECO:0007669"/>
    <property type="project" value="UniProtKB-EC"/>
</dbReference>
<keyword evidence="3" id="KW-1003">Cell membrane</keyword>
<reference evidence="19" key="1">
    <citation type="submission" date="2023-03" db="EMBL/GenBank/DDBJ databases">
        <title>Massive genome expansion in bonnet fungi (Mycena s.s.) driven by repeated elements and novel gene families across ecological guilds.</title>
        <authorList>
            <consortium name="Lawrence Berkeley National Laboratory"/>
            <person name="Harder C.B."/>
            <person name="Miyauchi S."/>
            <person name="Viragh M."/>
            <person name="Kuo A."/>
            <person name="Thoen E."/>
            <person name="Andreopoulos B."/>
            <person name="Lu D."/>
            <person name="Skrede I."/>
            <person name="Drula E."/>
            <person name="Henrissat B."/>
            <person name="Morin E."/>
            <person name="Kohler A."/>
            <person name="Barry K."/>
            <person name="LaButti K."/>
            <person name="Morin E."/>
            <person name="Salamov A."/>
            <person name="Lipzen A."/>
            <person name="Mereny Z."/>
            <person name="Hegedus B."/>
            <person name="Baldrian P."/>
            <person name="Stursova M."/>
            <person name="Weitz H."/>
            <person name="Taylor A."/>
            <person name="Grigoriev I.V."/>
            <person name="Nagy L.G."/>
            <person name="Martin F."/>
            <person name="Kauserud H."/>
        </authorList>
    </citation>
    <scope>NUCLEOTIDE SEQUENCE</scope>
    <source>
        <strain evidence="19">CBHHK173m</strain>
    </source>
</reference>
<feature type="transmembrane region" description="Helical" evidence="16">
    <location>
        <begin position="1633"/>
        <end position="1654"/>
    </location>
</feature>
<evidence type="ECO:0000256" key="6">
    <source>
        <dbReference type="ARBA" id="ARBA00022692"/>
    </source>
</evidence>
<organism evidence="19 20">
    <name type="scientific">Mycena belliarum</name>
    <dbReference type="NCBI Taxonomy" id="1033014"/>
    <lineage>
        <taxon>Eukaryota</taxon>
        <taxon>Fungi</taxon>
        <taxon>Dikarya</taxon>
        <taxon>Basidiomycota</taxon>
        <taxon>Agaricomycotina</taxon>
        <taxon>Agaricomycetes</taxon>
        <taxon>Agaricomycetidae</taxon>
        <taxon>Agaricales</taxon>
        <taxon>Marasmiineae</taxon>
        <taxon>Mycenaceae</taxon>
        <taxon>Mycena</taxon>
    </lineage>
</organism>
<evidence type="ECO:0000256" key="16">
    <source>
        <dbReference type="SAM" id="Phobius"/>
    </source>
</evidence>
<dbReference type="GO" id="GO:0006031">
    <property type="term" value="P:chitin biosynthetic process"/>
    <property type="evidence" value="ECO:0007669"/>
    <property type="project" value="TreeGrafter"/>
</dbReference>
<keyword evidence="11" id="KW-0325">Glycoprotein</keyword>
<feature type="transmembrane region" description="Helical" evidence="16">
    <location>
        <begin position="974"/>
        <end position="994"/>
    </location>
</feature>
<evidence type="ECO:0000256" key="9">
    <source>
        <dbReference type="ARBA" id="ARBA00023136"/>
    </source>
</evidence>
<gene>
    <name evidence="19" type="ORF">B0H15DRAFT_857105</name>
</gene>
<proteinExistence type="inferred from homology"/>
<dbReference type="InterPro" id="IPR036961">
    <property type="entry name" value="Kinesin_motor_dom_sf"/>
</dbReference>
<dbReference type="PANTHER" id="PTHR22914">
    <property type="entry name" value="CHITIN SYNTHASE"/>
    <property type="match status" value="1"/>
</dbReference>
<keyword evidence="12 14" id="KW-0009">Actin-binding</keyword>
<feature type="region of interest" description="Disordered" evidence="15">
    <location>
        <begin position="594"/>
        <end position="637"/>
    </location>
</feature>
<dbReference type="InterPro" id="IPR027417">
    <property type="entry name" value="P-loop_NTPase"/>
</dbReference>
<dbReference type="GO" id="GO:0030428">
    <property type="term" value="C:cell septum"/>
    <property type="evidence" value="ECO:0007669"/>
    <property type="project" value="TreeGrafter"/>
</dbReference>
<dbReference type="InterPro" id="IPR004835">
    <property type="entry name" value="Chitin_synth"/>
</dbReference>
<feature type="compositionally biased region" description="Polar residues" evidence="15">
    <location>
        <begin position="1822"/>
        <end position="1831"/>
    </location>
</feature>
<evidence type="ECO:0000256" key="2">
    <source>
        <dbReference type="ARBA" id="ARBA00012543"/>
    </source>
</evidence>
<dbReference type="SUPFAM" id="SSF52540">
    <property type="entry name" value="P-loop containing nucleoside triphosphate hydrolases"/>
    <property type="match status" value="1"/>
</dbReference>
<sequence>MNRQSTLHQRLETVTDLGTLSNLSDDVIVACLRERFMADNIYTSIGSSGLVALNPHKYISASSDSVMHKYAAEYRDTSDDKEPLPPHIFQLANNAYYHMKRTTQDQSMIFSGETASGKSENRRLAIKTLLELSVSSPGKKGSKLATQVPASEFVLETFGNARTLFNPNASRFGKYTELQFSDRGRLQGIKTLDYYLERTRVSGAPNGERNFHIFYYLVAGASPEERQHLHLLDKMTYRYLGQHRATGGGAGPNARPTDDAVRFEQLKVALKTIGLSKRHVAQTCQLVAAILHLGNLEFTIDRHRNEDAAVVRNTDIAEIVADFLGVLPGDLEQALSYKTKLVKKELCTVFLDPDGASDNRDDLAKTLYSLLFAWLNEHINQRLCKEDFSTFIGLFDLPGPQNLSSRPNSLDQFCINFANERLQAFTQQRLFESHVAEYTAEGIIPRWVPAAVPYFDNGECIRLLQNRPGGLVHIMDDQARRAPKKTDHTMVEAFTKRWGNHSSFKTGGALDRSGFPTFTISHFNGPVTYSAENFLARNTDALNPDFVSLLRGETGSETGGSVNPFVKGLFSGRAIATQAHPRNEDTIVAAQQPVKPMRAPSTRRKGTVRRGGTTAAAPSPSAPDIPEDEELGDSGGATTAVAGAFRGALDTLFATLDETQAWHVFCVNPNDAQLPNQLEGRSVKGQVRSAGLTQVAQRCARVYEVGMTSAEFCARYGEGLETRGVTEGGERERVAQARTAFNLGEGDVVMGTQKVYLSQAAFHKFEDLIRSRDVEEQKRDRIRNAEAGLDPHGVSADPYAPYPSPMMDGDSAPWGPGYNDPYSSSSAALPLVAHASPFQRADMYERDADDGYDEHKSLRGGAGSDFDAHSRFTSAPGDGDTASNFGSESYAPSRNMFGAGDAKGVPLLDKDALAGEIQEGETVEVLKESSARRRWVTLCWILTWWVPNPCLSYCGRMKRMDVRQAWREKLALNLLIWFACGCTAFVIVALGRLICPTEHVFSRSELQSHSFTFNPNNVYTAVRGEVFDLNTVTSLHSRVVGVVPAKTILKTYGGTTADDIFPVQVSALCNGVDGGVSPYVTFSSRNQTDPNRQYHDFRFSTNDSRPDWYFESMVQMRWTARVGFLGFTPKQIRSMANNGSSVAVYNGMVYDLTDYVQIPRGVESPPGQSLPNNINKDFMSEKVVDIFKLSAGGDVTKAINNLDLNPDQLARQKVCLRNLFAIGKLDTRQSAKCIFSTYLLLILSIIMVSVIGFKFLASISLAGARAPEDHDKFVICQVPCYTEGDSSLRKTIDSLAELKYDDKRKLLLIICDGMIVGSGNDRPTPRIVLDILGADPNLDPEPLSFLSLGEGAKQHNMGKVYSGLYECKGHVVPYLVIAKVGKPTERSRPGNRGKRDSQMLLMHFLNKVHFNSPMNPLELEMYHQIKNVIGVNPTFYEYVFMVDADTTVDQYSVNRLISSMIHDKKLLGVCGETELANAKQSIITMMQVYEYFISHNMAKAFESLFGSVTCLPGCFTLYRLRTSDTHKPLLISNQLIQDYSENRVDTLHMKNLLHLGEDRYLTTLLLKHFPLYKTQFVRDAHAYTVAPDDWKVLLSQRRRWINSTVHNLGELVFLEQLCGFCCFSMRFVVMIDLVSTLTQPVTVAYIVYLVYLVAAEGEQIQTISLVMIIAIYAIQALVFILRRKWDMIGWMFFYILAIPVFSFMLPLYSFWKMDDFSWGQTRVVLGESGKKMIVHDEGKFDARVIPLKSWNDYENELWDKESNHSIGSWVPPPKLRNEGYAESRTASLYGRETAYEPRSYSPAPSQAGGYNPMQYPPPGYQSGRNTPQSMFHSAMPEPRPLTNYLDVAIPTSGSPDDLDLPPGAPTEAELDRAVQDVLRTADLNSITKREIRRRLEARFGMDLTSRKATINAAIDRVLLSHA</sequence>
<evidence type="ECO:0000313" key="19">
    <source>
        <dbReference type="EMBL" id="KAJ7080163.1"/>
    </source>
</evidence>
<evidence type="ECO:0000256" key="3">
    <source>
        <dbReference type="ARBA" id="ARBA00022475"/>
    </source>
</evidence>
<feature type="transmembrane region" description="Helical" evidence="16">
    <location>
        <begin position="935"/>
        <end position="954"/>
    </location>
</feature>
<evidence type="ECO:0000259" key="17">
    <source>
        <dbReference type="PROSITE" id="PS51456"/>
    </source>
</evidence>
<evidence type="ECO:0000256" key="12">
    <source>
        <dbReference type="ARBA" id="ARBA00023203"/>
    </source>
</evidence>
<dbReference type="InterPro" id="IPR014876">
    <property type="entry name" value="DEK_C"/>
</dbReference>
<evidence type="ECO:0000256" key="7">
    <source>
        <dbReference type="ARBA" id="ARBA00022989"/>
    </source>
</evidence>
<dbReference type="Pfam" id="PF00063">
    <property type="entry name" value="Myosin_head"/>
    <property type="match status" value="1"/>
</dbReference>
<feature type="region of interest" description="Disordered" evidence="15">
    <location>
        <begin position="850"/>
        <end position="885"/>
    </location>
</feature>
<keyword evidence="10 14" id="KW-0505">Motor protein</keyword>
<dbReference type="PROSITE" id="PS51456">
    <property type="entry name" value="MYOSIN_MOTOR"/>
    <property type="match status" value="1"/>
</dbReference>
<evidence type="ECO:0000256" key="10">
    <source>
        <dbReference type="ARBA" id="ARBA00023175"/>
    </source>
</evidence>
<dbReference type="SMART" id="SM01117">
    <property type="entry name" value="Cyt-b5"/>
    <property type="match status" value="1"/>
</dbReference>